<dbReference type="GO" id="GO:0003677">
    <property type="term" value="F:DNA binding"/>
    <property type="evidence" value="ECO:0007669"/>
    <property type="project" value="UniProtKB-UniRule"/>
</dbReference>
<organism evidence="5 6">
    <name type="scientific">Agaricus bisporus var. burnettii</name>
    <dbReference type="NCBI Taxonomy" id="192524"/>
    <lineage>
        <taxon>Eukaryota</taxon>
        <taxon>Fungi</taxon>
        <taxon>Dikarya</taxon>
        <taxon>Basidiomycota</taxon>
        <taxon>Agaricomycotina</taxon>
        <taxon>Agaricomycetes</taxon>
        <taxon>Agaricomycetidae</taxon>
        <taxon>Agaricales</taxon>
        <taxon>Agaricineae</taxon>
        <taxon>Agaricaceae</taxon>
        <taxon>Agaricus</taxon>
    </lineage>
</organism>
<comment type="subcellular location">
    <subcellularLocation>
        <location evidence="1 2">Nucleus</location>
    </subcellularLocation>
</comment>
<keyword evidence="1 2" id="KW-0539">Nucleus</keyword>
<feature type="DNA-binding region" description="Homeobox" evidence="1">
    <location>
        <begin position="6"/>
        <end position="65"/>
    </location>
</feature>
<reference evidence="5 6" key="1">
    <citation type="journal article" name="Sci. Rep.">
        <title>Telomere-to-telomere assembled and centromere annotated genomes of the two main subspecies of the button mushroom Agaricus bisporus reveal especially polymorphic chromosome ends.</title>
        <authorList>
            <person name="Sonnenberg A.S.M."/>
            <person name="Sedaghat-Telgerd N."/>
            <person name="Lavrijssen B."/>
            <person name="Ohm R.A."/>
            <person name="Hendrickx P.M."/>
            <person name="Scholtmeijer K."/>
            <person name="Baars J.J.P."/>
            <person name="van Peer A."/>
        </authorList>
    </citation>
    <scope>NUCLEOTIDE SEQUENCE [LARGE SCALE GENOMIC DNA]</scope>
    <source>
        <strain evidence="5 6">H119_p4</strain>
    </source>
</reference>
<dbReference type="EMBL" id="JABXXO010000010">
    <property type="protein sequence ID" value="KAF7768023.1"/>
    <property type="molecule type" value="Genomic_DNA"/>
</dbReference>
<dbReference type="SMART" id="SM00389">
    <property type="entry name" value="HOX"/>
    <property type="match status" value="1"/>
</dbReference>
<evidence type="ECO:0000256" key="1">
    <source>
        <dbReference type="PROSITE-ProRule" id="PRU00108"/>
    </source>
</evidence>
<proteinExistence type="predicted"/>
<feature type="region of interest" description="Disordered" evidence="3">
    <location>
        <begin position="247"/>
        <end position="283"/>
    </location>
</feature>
<comment type="caution">
    <text evidence="5">The sequence shown here is derived from an EMBL/GenBank/DDBJ whole genome shotgun (WGS) entry which is preliminary data.</text>
</comment>
<evidence type="ECO:0000313" key="6">
    <source>
        <dbReference type="Proteomes" id="UP000629468"/>
    </source>
</evidence>
<keyword evidence="1 2" id="KW-0371">Homeobox</keyword>
<dbReference type="Proteomes" id="UP000629468">
    <property type="component" value="Unassembled WGS sequence"/>
</dbReference>
<dbReference type="PROSITE" id="PS50071">
    <property type="entry name" value="HOMEOBOX_2"/>
    <property type="match status" value="1"/>
</dbReference>
<evidence type="ECO:0000256" key="2">
    <source>
        <dbReference type="RuleBase" id="RU000682"/>
    </source>
</evidence>
<accession>A0A8H7C7F0</accession>
<feature type="compositionally biased region" description="Low complexity" evidence="3">
    <location>
        <begin position="265"/>
        <end position="274"/>
    </location>
</feature>
<feature type="compositionally biased region" description="Polar residues" evidence="3">
    <location>
        <begin position="354"/>
        <end position="382"/>
    </location>
</feature>
<gene>
    <name evidence="5" type="ORF">Agabi119p4_7266</name>
</gene>
<feature type="region of interest" description="Disordered" evidence="3">
    <location>
        <begin position="78"/>
        <end position="158"/>
    </location>
</feature>
<evidence type="ECO:0000256" key="3">
    <source>
        <dbReference type="SAM" id="MobiDB-lite"/>
    </source>
</evidence>
<dbReference type="AlphaFoldDB" id="A0A8H7C7F0"/>
<feature type="compositionally biased region" description="Basic residues" evidence="3">
    <location>
        <begin position="107"/>
        <end position="122"/>
    </location>
</feature>
<keyword evidence="1 2" id="KW-0238">DNA-binding</keyword>
<feature type="region of interest" description="Disordered" evidence="3">
    <location>
        <begin position="348"/>
        <end position="408"/>
    </location>
</feature>
<dbReference type="InterPro" id="IPR009057">
    <property type="entry name" value="Homeodomain-like_sf"/>
</dbReference>
<dbReference type="GO" id="GO:0005634">
    <property type="term" value="C:nucleus"/>
    <property type="evidence" value="ECO:0007669"/>
    <property type="project" value="UniProtKB-SubCell"/>
</dbReference>
<sequence length="487" mass="53190">MNTIKPKAAAIRATQTQTDLLKAAYTVSSTPLPPTIRELSEQTGLPEKWIANWFGRQRSKFKKTLDKTADTVAALKSEHSEVQLESDPPSSSPQPVAQDLPEPACKPIRRKAPRVRKPKTQKPKPAVKAEPKESPVPSVSSVPLGQPPALSPSVTSPLTRGQNQNVFLQPCLSVNGPALPMTIPQSTSNSVQCKNTNGREPLIKSAAVYSPTGYYSEFDCRQMNSANRPRGYMMRTDFRHSFVDDYSLDSGAASPPQQSLDSESQRPSSPTSSEAGNSMTTTQSGAITASTCLKEPFTPAAQHVQRNRSAQEVLTTLFNEDPVAYRAMLLPYAILFPTLYPALTGAMAAAPSQDPDNQTPAHFSAHSPSEEYTSIGFPSTGSPKLPAYTPYNEVLPPSSPPPATDNESPITSWDFDSDHLDFSGLSHQDAPLYHLQERLEPFRLPESEYLFGREGVVNYLLDEKLAEEEPFHAAMGLVLLSKLGLQW</sequence>
<evidence type="ECO:0000313" key="5">
    <source>
        <dbReference type="EMBL" id="KAF7768023.1"/>
    </source>
</evidence>
<name>A0A8H7C7F0_AGABI</name>
<evidence type="ECO:0000259" key="4">
    <source>
        <dbReference type="PROSITE" id="PS50071"/>
    </source>
</evidence>
<feature type="domain" description="Homeobox" evidence="4">
    <location>
        <begin position="4"/>
        <end position="64"/>
    </location>
</feature>
<dbReference type="SUPFAM" id="SSF46689">
    <property type="entry name" value="Homeodomain-like"/>
    <property type="match status" value="1"/>
</dbReference>
<dbReference type="Pfam" id="PF00046">
    <property type="entry name" value="Homeodomain"/>
    <property type="match status" value="1"/>
</dbReference>
<dbReference type="CDD" id="cd00086">
    <property type="entry name" value="homeodomain"/>
    <property type="match status" value="1"/>
</dbReference>
<dbReference type="Gene3D" id="1.10.10.60">
    <property type="entry name" value="Homeodomain-like"/>
    <property type="match status" value="1"/>
</dbReference>
<dbReference type="InterPro" id="IPR001356">
    <property type="entry name" value="HD"/>
</dbReference>
<protein>
    <submittedName>
        <fullName evidence="5">Transcriptional regulator family: Homeodomain</fullName>
    </submittedName>
</protein>